<protein>
    <submittedName>
        <fullName evidence="9">Phosphonate ABC transporter permese</fullName>
    </submittedName>
</protein>
<feature type="transmembrane region" description="Helical" evidence="7">
    <location>
        <begin position="7"/>
        <end position="28"/>
    </location>
</feature>
<feature type="transmembrane region" description="Helical" evidence="7">
    <location>
        <begin position="40"/>
        <end position="63"/>
    </location>
</feature>
<keyword evidence="2 7" id="KW-0813">Transport</keyword>
<keyword evidence="4 7" id="KW-0812">Transmembrane</keyword>
<dbReference type="CDD" id="cd06261">
    <property type="entry name" value="TM_PBP2"/>
    <property type="match status" value="1"/>
</dbReference>
<proteinExistence type="inferred from homology"/>
<accession>A0A284VJW0</accession>
<feature type="transmembrane region" description="Helical" evidence="7">
    <location>
        <begin position="200"/>
        <end position="220"/>
    </location>
</feature>
<keyword evidence="3" id="KW-1003">Cell membrane</keyword>
<dbReference type="Gene3D" id="1.10.3720.10">
    <property type="entry name" value="MetI-like"/>
    <property type="match status" value="1"/>
</dbReference>
<dbReference type="EMBL" id="FZMP01000024">
    <property type="protein sequence ID" value="SNQ59487.1"/>
    <property type="molecule type" value="Genomic_DNA"/>
</dbReference>
<dbReference type="GO" id="GO:0015416">
    <property type="term" value="F:ABC-type phosphonate transporter activity"/>
    <property type="evidence" value="ECO:0007669"/>
    <property type="project" value="InterPro"/>
</dbReference>
<keyword evidence="5 7" id="KW-1133">Transmembrane helix</keyword>
<dbReference type="Proteomes" id="UP000218615">
    <property type="component" value="Unassembled WGS sequence"/>
</dbReference>
<gene>
    <name evidence="9" type="ORF">MNV_120054</name>
</gene>
<dbReference type="InterPro" id="IPR000515">
    <property type="entry name" value="MetI-like"/>
</dbReference>
<evidence type="ECO:0000256" key="2">
    <source>
        <dbReference type="ARBA" id="ARBA00022448"/>
    </source>
</evidence>
<dbReference type="PANTHER" id="PTHR30043">
    <property type="entry name" value="PHOSPHONATES TRANSPORT SYSTEM PERMEASE PROTEIN"/>
    <property type="match status" value="1"/>
</dbReference>
<dbReference type="AlphaFoldDB" id="A0A284VJW0"/>
<dbReference type="InterPro" id="IPR005769">
    <property type="entry name" value="PhnE/PtxC"/>
</dbReference>
<evidence type="ECO:0000256" key="5">
    <source>
        <dbReference type="ARBA" id="ARBA00022989"/>
    </source>
</evidence>
<dbReference type="PANTHER" id="PTHR30043:SF1">
    <property type="entry name" value="ABC TRANSPORT SYSTEM PERMEASE PROTEIN P69"/>
    <property type="match status" value="1"/>
</dbReference>
<dbReference type="SUPFAM" id="SSF161098">
    <property type="entry name" value="MetI-like"/>
    <property type="match status" value="1"/>
</dbReference>
<evidence type="ECO:0000313" key="9">
    <source>
        <dbReference type="EMBL" id="SNQ59487.1"/>
    </source>
</evidence>
<sequence>MNFSRESILRASIFLAIIIYLAYSIGFFDAGRLARGSSNLIIFAADLFPPDFGVTGTLLYSILETIQMALLGTALGFTAALPLGLLGARNVSGSSISAFVRLLLGAIRTIPALLWAIIFVVAFGLGPLSGTLGLAVYSIGYLSKLYYEAFEAVDQEIIEAVRAIGISRFKEVRLVMLPESMNHILSQLFFMFEYNVRSSAILGFVGAGGIGYYMISYIQLFQYQRLTTAIILTLAVVLIIDLLSSRIRDRFLS</sequence>
<evidence type="ECO:0000256" key="3">
    <source>
        <dbReference type="ARBA" id="ARBA00022475"/>
    </source>
</evidence>
<evidence type="ECO:0000256" key="6">
    <source>
        <dbReference type="ARBA" id="ARBA00023136"/>
    </source>
</evidence>
<dbReference type="RefSeq" id="WP_096203854.1">
    <property type="nucleotide sequence ID" value="NZ_FZMP01000024.1"/>
</dbReference>
<keyword evidence="10" id="KW-1185">Reference proteome</keyword>
<dbReference type="NCBIfam" id="TIGR01097">
    <property type="entry name" value="PhnE"/>
    <property type="match status" value="1"/>
</dbReference>
<evidence type="ECO:0000256" key="7">
    <source>
        <dbReference type="RuleBase" id="RU363032"/>
    </source>
</evidence>
<feature type="transmembrane region" description="Helical" evidence="7">
    <location>
        <begin position="70"/>
        <end position="92"/>
    </location>
</feature>
<reference evidence="10" key="1">
    <citation type="submission" date="2017-06" db="EMBL/GenBank/DDBJ databases">
        <authorList>
            <person name="Cremers G."/>
        </authorList>
    </citation>
    <scope>NUCLEOTIDE SEQUENCE [LARGE SCALE GENOMIC DNA]</scope>
</reference>
<feature type="domain" description="ABC transmembrane type-1" evidence="8">
    <location>
        <begin position="62"/>
        <end position="244"/>
    </location>
</feature>
<dbReference type="PROSITE" id="PS50928">
    <property type="entry name" value="ABC_TM1"/>
    <property type="match status" value="1"/>
</dbReference>
<keyword evidence="6 7" id="KW-0472">Membrane</keyword>
<feature type="transmembrane region" description="Helical" evidence="7">
    <location>
        <begin position="112"/>
        <end position="137"/>
    </location>
</feature>
<organism evidence="9 10">
    <name type="scientific">Candidatus Methanoperedens nitratireducens</name>
    <dbReference type="NCBI Taxonomy" id="1392998"/>
    <lineage>
        <taxon>Archaea</taxon>
        <taxon>Methanobacteriati</taxon>
        <taxon>Methanobacteriota</taxon>
        <taxon>Stenosarchaea group</taxon>
        <taxon>Methanomicrobia</taxon>
        <taxon>Methanosarcinales</taxon>
        <taxon>ANME-2 cluster</taxon>
        <taxon>Candidatus Methanoperedentaceae</taxon>
        <taxon>Candidatus Methanoperedens</taxon>
    </lineage>
</organism>
<evidence type="ECO:0000259" key="8">
    <source>
        <dbReference type="PROSITE" id="PS50928"/>
    </source>
</evidence>
<evidence type="ECO:0000313" key="10">
    <source>
        <dbReference type="Proteomes" id="UP000218615"/>
    </source>
</evidence>
<comment type="similarity">
    <text evidence="7">Belongs to the binding-protein-dependent transport system permease family.</text>
</comment>
<dbReference type="Pfam" id="PF00528">
    <property type="entry name" value="BPD_transp_1"/>
    <property type="match status" value="1"/>
</dbReference>
<feature type="transmembrane region" description="Helical" evidence="7">
    <location>
        <begin position="226"/>
        <end position="244"/>
    </location>
</feature>
<comment type="subcellular location">
    <subcellularLocation>
        <location evidence="1 7">Cell membrane</location>
        <topology evidence="1 7">Multi-pass membrane protein</topology>
    </subcellularLocation>
</comment>
<name>A0A284VJW0_9EURY</name>
<evidence type="ECO:0000256" key="1">
    <source>
        <dbReference type="ARBA" id="ARBA00004651"/>
    </source>
</evidence>
<dbReference type="STRING" id="1392998.ANME2D_02875"/>
<dbReference type="OrthoDB" id="147175at2157"/>
<dbReference type="InterPro" id="IPR035906">
    <property type="entry name" value="MetI-like_sf"/>
</dbReference>
<evidence type="ECO:0000256" key="4">
    <source>
        <dbReference type="ARBA" id="ARBA00022692"/>
    </source>
</evidence>
<dbReference type="GO" id="GO:0005886">
    <property type="term" value="C:plasma membrane"/>
    <property type="evidence" value="ECO:0007669"/>
    <property type="project" value="UniProtKB-SubCell"/>
</dbReference>